<dbReference type="InterPro" id="IPR029016">
    <property type="entry name" value="GAF-like_dom_sf"/>
</dbReference>
<feature type="compositionally biased region" description="Pro residues" evidence="5">
    <location>
        <begin position="434"/>
        <end position="443"/>
    </location>
</feature>
<dbReference type="InterPro" id="IPR003018">
    <property type="entry name" value="GAF"/>
</dbReference>
<dbReference type="Gene3D" id="3.30.450.40">
    <property type="match status" value="1"/>
</dbReference>
<dbReference type="EMBL" id="JBCGDC010000062">
    <property type="protein sequence ID" value="MFB6395531.1"/>
    <property type="molecule type" value="Genomic_DNA"/>
</dbReference>
<evidence type="ECO:0000313" key="7">
    <source>
        <dbReference type="EMBL" id="MFB6395531.1"/>
    </source>
</evidence>
<evidence type="ECO:0000259" key="6">
    <source>
        <dbReference type="PROSITE" id="PS50921"/>
    </source>
</evidence>
<feature type="region of interest" description="Disordered" evidence="5">
    <location>
        <begin position="404"/>
        <end position="443"/>
    </location>
</feature>
<sequence length="443" mass="46768">MTEGPDPLAAVVEQLRAERDGLRTAMRGRAIIEQAKGVLMARERITAEEAFDRLRRVSQRTNVRLVEVAARTVARVAPPPTVGRLRAAAARPSVPAEDDGTTAPATPDRDDGRAGTDRLVAHSRHLLMVTRVDAAEAYDDLVEALAETGPDWPGPGSVVLALTEPDGALRVVAARGIPAELASQWARIPPQIDTPLTDAARDRSPVLLPDRDAVRRTYPRLLELNARLAACAALPLTHRGRLLGVVGLTWRVPVDLDHTRQTYLMAAADVVARGVVRLTGGAGAAPPDWIRAVLDASVVPAAALRARRAGAEPADFEFAQFNDLAARCADRHGVRLAGTTLLTALPGVGPGELFPFCRDVLTDGLPRSLAGVRPPTAQEGQPGGGYEVRAARLGDLVLMSWRPVAADPGGPATGRRTGDRGGTGRFGADGRPPGGRPAPGRPS</sequence>
<dbReference type="Pfam" id="PF03861">
    <property type="entry name" value="ANTAR"/>
    <property type="match status" value="1"/>
</dbReference>
<dbReference type="SUPFAM" id="SSF55781">
    <property type="entry name" value="GAF domain-like"/>
    <property type="match status" value="1"/>
</dbReference>
<evidence type="ECO:0000256" key="3">
    <source>
        <dbReference type="ARBA" id="ARBA00023015"/>
    </source>
</evidence>
<dbReference type="InterPro" id="IPR011006">
    <property type="entry name" value="CheY-like_superfamily"/>
</dbReference>
<evidence type="ECO:0000256" key="1">
    <source>
        <dbReference type="ARBA" id="ARBA00022679"/>
    </source>
</evidence>
<protein>
    <submittedName>
        <fullName evidence="7">ANTAR domain-containing protein</fullName>
    </submittedName>
</protein>
<gene>
    <name evidence="7" type="ORF">AAFH96_20805</name>
</gene>
<dbReference type="InterPro" id="IPR036388">
    <property type="entry name" value="WH-like_DNA-bd_sf"/>
</dbReference>
<evidence type="ECO:0000313" key="8">
    <source>
        <dbReference type="Proteomes" id="UP001582793"/>
    </source>
</evidence>
<dbReference type="Proteomes" id="UP001582793">
    <property type="component" value="Unassembled WGS sequence"/>
</dbReference>
<name>A0ABV5CUN3_9ACTN</name>
<keyword evidence="1" id="KW-0808">Transferase</keyword>
<organism evidence="7 8">
    <name type="scientific">Polymorphospora lycopeni</name>
    <dbReference type="NCBI Taxonomy" id="3140240"/>
    <lineage>
        <taxon>Bacteria</taxon>
        <taxon>Bacillati</taxon>
        <taxon>Actinomycetota</taxon>
        <taxon>Actinomycetes</taxon>
        <taxon>Micromonosporales</taxon>
        <taxon>Micromonosporaceae</taxon>
        <taxon>Polymorphospora</taxon>
    </lineage>
</organism>
<dbReference type="SUPFAM" id="SSF52172">
    <property type="entry name" value="CheY-like"/>
    <property type="match status" value="1"/>
</dbReference>
<dbReference type="PROSITE" id="PS50921">
    <property type="entry name" value="ANTAR"/>
    <property type="match status" value="1"/>
</dbReference>
<evidence type="ECO:0000256" key="4">
    <source>
        <dbReference type="ARBA" id="ARBA00023163"/>
    </source>
</evidence>
<keyword evidence="3" id="KW-0805">Transcription regulation</keyword>
<accession>A0ABV5CUN3</accession>
<dbReference type="Pfam" id="PF13185">
    <property type="entry name" value="GAF_2"/>
    <property type="match status" value="1"/>
</dbReference>
<dbReference type="Gene3D" id="1.10.10.10">
    <property type="entry name" value="Winged helix-like DNA-binding domain superfamily/Winged helix DNA-binding domain"/>
    <property type="match status" value="1"/>
</dbReference>
<feature type="region of interest" description="Disordered" evidence="5">
    <location>
        <begin position="84"/>
        <end position="115"/>
    </location>
</feature>
<evidence type="ECO:0000256" key="5">
    <source>
        <dbReference type="SAM" id="MobiDB-lite"/>
    </source>
</evidence>
<comment type="caution">
    <text evidence="7">The sequence shown here is derived from an EMBL/GenBank/DDBJ whole genome shotgun (WGS) entry which is preliminary data.</text>
</comment>
<keyword evidence="2" id="KW-0418">Kinase</keyword>
<evidence type="ECO:0000256" key="2">
    <source>
        <dbReference type="ARBA" id="ARBA00022777"/>
    </source>
</evidence>
<keyword evidence="4" id="KW-0804">Transcription</keyword>
<keyword evidence="8" id="KW-1185">Reference proteome</keyword>
<feature type="domain" description="ANTAR" evidence="6">
    <location>
        <begin position="12"/>
        <end position="73"/>
    </location>
</feature>
<proteinExistence type="predicted"/>
<reference evidence="7 8" key="1">
    <citation type="submission" date="2024-04" db="EMBL/GenBank/DDBJ databases">
        <title>Polymorphospora sp. isolated from Baiyangdian Lake in Xiong'an New Area.</title>
        <authorList>
            <person name="Zhang X."/>
            <person name="Liu J."/>
        </authorList>
    </citation>
    <scope>NUCLEOTIDE SEQUENCE [LARGE SCALE GENOMIC DNA]</scope>
    <source>
        <strain evidence="7 8">2-325</strain>
    </source>
</reference>
<dbReference type="SMART" id="SM01012">
    <property type="entry name" value="ANTAR"/>
    <property type="match status" value="1"/>
</dbReference>
<dbReference type="InterPro" id="IPR005561">
    <property type="entry name" value="ANTAR"/>
</dbReference>
<dbReference type="RefSeq" id="WP_375735297.1">
    <property type="nucleotide sequence ID" value="NZ_JBCGDC010000062.1"/>
</dbReference>